<keyword evidence="3" id="KW-1185">Reference proteome</keyword>
<proteinExistence type="predicted"/>
<accession>A0ABT1XPS8</accession>
<dbReference type="RefSeq" id="WP_257595431.1">
    <property type="nucleotide sequence ID" value="NZ_JANKHH010000004.1"/>
</dbReference>
<dbReference type="Proteomes" id="UP001206067">
    <property type="component" value="Unassembled WGS sequence"/>
</dbReference>
<feature type="transmembrane region" description="Helical" evidence="1">
    <location>
        <begin position="112"/>
        <end position="131"/>
    </location>
</feature>
<reference evidence="2 3" key="1">
    <citation type="submission" date="2022-08" db="EMBL/GenBank/DDBJ databases">
        <title>Polyphasic taxonomy analysis of Qipengyuania sp.RS5-5.</title>
        <authorList>
            <person name="Xamxidin M."/>
            <person name="Wu M."/>
        </authorList>
    </citation>
    <scope>NUCLEOTIDE SEQUENCE [LARGE SCALE GENOMIC DNA]</scope>
    <source>
        <strain evidence="2 3">RS5-5</strain>
    </source>
</reference>
<protein>
    <submittedName>
        <fullName evidence="2">Uncharacterized protein</fullName>
    </submittedName>
</protein>
<evidence type="ECO:0000313" key="3">
    <source>
        <dbReference type="Proteomes" id="UP001206067"/>
    </source>
</evidence>
<gene>
    <name evidence="2" type="ORF">NSO95_06810</name>
</gene>
<evidence type="ECO:0000256" key="1">
    <source>
        <dbReference type="SAM" id="Phobius"/>
    </source>
</evidence>
<keyword evidence="1" id="KW-0812">Transmembrane</keyword>
<name>A0ABT1XPS8_9SPHN</name>
<evidence type="ECO:0000313" key="2">
    <source>
        <dbReference type="EMBL" id="MCR2833651.1"/>
    </source>
</evidence>
<feature type="transmembrane region" description="Helical" evidence="1">
    <location>
        <begin position="9"/>
        <end position="34"/>
    </location>
</feature>
<feature type="transmembrane region" description="Helical" evidence="1">
    <location>
        <begin position="54"/>
        <end position="81"/>
    </location>
</feature>
<feature type="transmembrane region" description="Helical" evidence="1">
    <location>
        <begin position="88"/>
        <end position="106"/>
    </location>
</feature>
<comment type="caution">
    <text evidence="2">The sequence shown here is derived from an EMBL/GenBank/DDBJ whole genome shotgun (WGS) entry which is preliminary data.</text>
</comment>
<dbReference type="EMBL" id="JANKHH010000004">
    <property type="protein sequence ID" value="MCR2833651.1"/>
    <property type="molecule type" value="Genomic_DNA"/>
</dbReference>
<sequence>MNNPIVRKVVAVVAGLIVAMLVVMLAEGAGHAIFPPPEGLDITKPEDQARLMEVIPLGAKIAVVVAWFLGATAGAATAMVLGKEAMPGWIVGLVLVALSLFTTQMFPHPLWMMAAAVVLPLAGVLVARRLVASRMAA</sequence>
<keyword evidence="1" id="KW-1133">Transmembrane helix</keyword>
<organism evidence="2 3">
    <name type="scientific">Parerythrobacter lacustris</name>
    <dbReference type="NCBI Taxonomy" id="2969984"/>
    <lineage>
        <taxon>Bacteria</taxon>
        <taxon>Pseudomonadati</taxon>
        <taxon>Pseudomonadota</taxon>
        <taxon>Alphaproteobacteria</taxon>
        <taxon>Sphingomonadales</taxon>
        <taxon>Erythrobacteraceae</taxon>
        <taxon>Parerythrobacter</taxon>
    </lineage>
</organism>
<keyword evidence="1" id="KW-0472">Membrane</keyword>